<organism evidence="1 2">
    <name type="scientific">Cognaticolwellia beringensis</name>
    <dbReference type="NCBI Taxonomy" id="1967665"/>
    <lineage>
        <taxon>Bacteria</taxon>
        <taxon>Pseudomonadati</taxon>
        <taxon>Pseudomonadota</taxon>
        <taxon>Gammaproteobacteria</taxon>
        <taxon>Alteromonadales</taxon>
        <taxon>Colwelliaceae</taxon>
        <taxon>Cognaticolwellia</taxon>
    </lineage>
</organism>
<evidence type="ECO:0000313" key="2">
    <source>
        <dbReference type="Proteomes" id="UP000202259"/>
    </source>
</evidence>
<dbReference type="KEGG" id="cber:B5D82_17695"/>
<name>A0A222GCQ6_9GAMM</name>
<gene>
    <name evidence="1" type="ORF">B5D82_17695</name>
</gene>
<evidence type="ECO:0000313" key="1">
    <source>
        <dbReference type="EMBL" id="ASP49443.1"/>
    </source>
</evidence>
<evidence type="ECO:0008006" key="3">
    <source>
        <dbReference type="Google" id="ProtNLM"/>
    </source>
</evidence>
<proteinExistence type="predicted"/>
<dbReference type="OrthoDB" id="5405846at2"/>
<keyword evidence="2" id="KW-1185">Reference proteome</keyword>
<dbReference type="RefSeq" id="WP_081153439.1">
    <property type="nucleotide sequence ID" value="NZ_CP020465.1"/>
</dbReference>
<dbReference type="PROSITE" id="PS51257">
    <property type="entry name" value="PROKAR_LIPOPROTEIN"/>
    <property type="match status" value="1"/>
</dbReference>
<accession>A0A222GCQ6</accession>
<dbReference type="Proteomes" id="UP000202259">
    <property type="component" value="Chromosome"/>
</dbReference>
<dbReference type="EMBL" id="CP020465">
    <property type="protein sequence ID" value="ASP49443.1"/>
    <property type="molecule type" value="Genomic_DNA"/>
</dbReference>
<sequence length="122" mass="13448">MKKIVLASSVLVGMFLSGCSHRIADLTYVSTKNISQEELATATSDNERVKGEDSSHIIIFIPTGNPSAEEALDRAIEQRKGGVALKNATIHSSWFYIPYIYGKTTITVEGEVLVTLRKEVKY</sequence>
<protein>
    <recommendedName>
        <fullName evidence="3">Lipoprotein</fullName>
    </recommendedName>
</protein>
<reference evidence="1 2" key="1">
    <citation type="submission" date="2017-08" db="EMBL/GenBank/DDBJ databases">
        <title>Complete genome of Colwellia sp. NB097-1, a psychrophile bacterium ioslated from Bering Sea.</title>
        <authorList>
            <person name="Chen X."/>
        </authorList>
    </citation>
    <scope>NUCLEOTIDE SEQUENCE [LARGE SCALE GENOMIC DNA]</scope>
    <source>
        <strain evidence="1 2">NB097-1</strain>
    </source>
</reference>
<dbReference type="AlphaFoldDB" id="A0A222GCQ6"/>